<comment type="caution">
    <text evidence="4">The sequence shown here is derived from an EMBL/GenBank/DDBJ whole genome shotgun (WGS) entry which is preliminary data.</text>
</comment>
<reference evidence="4 5" key="1">
    <citation type="submission" date="2021-09" db="EMBL/GenBank/DDBJ databases">
        <title>The complete genome sequence of a new microorganism.</title>
        <authorList>
            <person name="Zi Z."/>
        </authorList>
    </citation>
    <scope>NUCLEOTIDE SEQUENCE [LARGE SCALE GENOMIC DNA]</scope>
    <source>
        <strain evidence="4 5">WGZ8</strain>
    </source>
</reference>
<dbReference type="Pfam" id="PF00072">
    <property type="entry name" value="Response_reg"/>
    <property type="match status" value="1"/>
</dbReference>
<dbReference type="EMBL" id="JAIRBM010000011">
    <property type="protein sequence ID" value="MBZ6077732.1"/>
    <property type="molecule type" value="Genomic_DNA"/>
</dbReference>
<feature type="modified residue" description="4-aspartylphosphate" evidence="2">
    <location>
        <position position="394"/>
    </location>
</feature>
<dbReference type="Gene3D" id="3.40.50.2300">
    <property type="match status" value="1"/>
</dbReference>
<dbReference type="PROSITE" id="PS50110">
    <property type="entry name" value="RESPONSE_REGULATORY"/>
    <property type="match status" value="1"/>
</dbReference>
<dbReference type="InterPro" id="IPR036890">
    <property type="entry name" value="HATPase_C_sf"/>
</dbReference>
<gene>
    <name evidence="4" type="ORF">K9B37_15745</name>
</gene>
<proteinExistence type="predicted"/>
<name>A0ABS7VQA0_9HYPH</name>
<dbReference type="SMART" id="SM00448">
    <property type="entry name" value="REC"/>
    <property type="match status" value="1"/>
</dbReference>
<accession>A0ABS7VQA0</accession>
<evidence type="ECO:0000256" key="2">
    <source>
        <dbReference type="PROSITE-ProRule" id="PRU00169"/>
    </source>
</evidence>
<dbReference type="Gene3D" id="3.30.565.10">
    <property type="entry name" value="Histidine kinase-like ATPase, C-terminal domain"/>
    <property type="match status" value="1"/>
</dbReference>
<dbReference type="RefSeq" id="WP_224314387.1">
    <property type="nucleotide sequence ID" value="NZ_JAIRBM010000011.1"/>
</dbReference>
<protein>
    <submittedName>
        <fullName evidence="4">Response regulator</fullName>
    </submittedName>
</protein>
<dbReference type="CDD" id="cd00156">
    <property type="entry name" value="REC"/>
    <property type="match status" value="1"/>
</dbReference>
<evidence type="ECO:0000313" key="4">
    <source>
        <dbReference type="EMBL" id="MBZ6077732.1"/>
    </source>
</evidence>
<dbReference type="InterPro" id="IPR001789">
    <property type="entry name" value="Sig_transdc_resp-reg_receiver"/>
</dbReference>
<dbReference type="PANTHER" id="PTHR44591:SF21">
    <property type="entry name" value="TWO-COMPONENT RESPONSE REGULATOR"/>
    <property type="match status" value="1"/>
</dbReference>
<dbReference type="InterPro" id="IPR011006">
    <property type="entry name" value="CheY-like_superfamily"/>
</dbReference>
<keyword evidence="5" id="KW-1185">Reference proteome</keyword>
<feature type="domain" description="Response regulatory" evidence="3">
    <location>
        <begin position="345"/>
        <end position="455"/>
    </location>
</feature>
<dbReference type="InterPro" id="IPR050595">
    <property type="entry name" value="Bact_response_regulator"/>
</dbReference>
<sequence length="474" mass="51379">MAVVMGQTELVALSAMALVAVAIGSFLLLGWQMAQLLRAQGRLLDRVTGRLTVFDQEAEPQEDIKKGPSFLSEGSQIPFLQSEPSSARKIEAFSHLWGGIVHDLNNRFTVINANVETAARQLKDHPTLQRKLLSALVATDQAASLIARSSSFAQDRQTKIGFVDPAERIDSIATLLSRSLLRDAVELRLNLENGLWGIRADASDLEAAIVTLCSNLRGTLGQGGAITIEAQNVTVSKGMLSRADLEGDFVRIAIGTNSPHEAPNGSDGCPETVFSMQDMDLANWVEFNQSLHFLRPIGGMAEVVTLGAKSVIALYIPRAMAPNHVTRPVLQNEESIGEKPSVHIEVLIVDDEIEVALALQTMLEELGYVARIATNVGQATKTLRARKPGLLLCDVTMLGPMSGLTWAREARQIYPDLPILLITANALAAEQESEFPLLQKPVASRKLHAAIQTQLALNSGKVVSLFPRPTRRAN</sequence>
<dbReference type="SUPFAM" id="SSF52172">
    <property type="entry name" value="CheY-like"/>
    <property type="match status" value="1"/>
</dbReference>
<dbReference type="PANTHER" id="PTHR44591">
    <property type="entry name" value="STRESS RESPONSE REGULATOR PROTEIN 1"/>
    <property type="match status" value="1"/>
</dbReference>
<dbReference type="Gene3D" id="1.10.287.130">
    <property type="match status" value="1"/>
</dbReference>
<evidence type="ECO:0000313" key="5">
    <source>
        <dbReference type="Proteomes" id="UP000704176"/>
    </source>
</evidence>
<dbReference type="Proteomes" id="UP000704176">
    <property type="component" value="Unassembled WGS sequence"/>
</dbReference>
<evidence type="ECO:0000259" key="3">
    <source>
        <dbReference type="PROSITE" id="PS50110"/>
    </source>
</evidence>
<evidence type="ECO:0000256" key="1">
    <source>
        <dbReference type="ARBA" id="ARBA00022553"/>
    </source>
</evidence>
<organism evidence="4 5">
    <name type="scientific">Microvirga puerhi</name>
    <dbReference type="NCBI Taxonomy" id="2876078"/>
    <lineage>
        <taxon>Bacteria</taxon>
        <taxon>Pseudomonadati</taxon>
        <taxon>Pseudomonadota</taxon>
        <taxon>Alphaproteobacteria</taxon>
        <taxon>Hyphomicrobiales</taxon>
        <taxon>Methylobacteriaceae</taxon>
        <taxon>Microvirga</taxon>
    </lineage>
</organism>
<keyword evidence="1 2" id="KW-0597">Phosphoprotein</keyword>